<evidence type="ECO:0000256" key="1">
    <source>
        <dbReference type="ARBA" id="ARBA00004123"/>
    </source>
</evidence>
<feature type="zinc finger region" description="C3H1-type" evidence="12">
    <location>
        <begin position="183"/>
        <end position="220"/>
    </location>
</feature>
<dbReference type="PANTHER" id="PTHR12681">
    <property type="entry name" value="ZINC FINGER-CONTAINING PROTEIN P48ZNF"/>
    <property type="match status" value="1"/>
</dbReference>
<keyword evidence="7" id="KW-0677">Repeat</keyword>
<evidence type="ECO:0000256" key="9">
    <source>
        <dbReference type="ARBA" id="ARBA00022833"/>
    </source>
</evidence>
<dbReference type="PROSITE" id="PS50103">
    <property type="entry name" value="ZF_C3H1"/>
    <property type="match status" value="2"/>
</dbReference>
<keyword evidence="9 12" id="KW-0862">Zinc</keyword>
<dbReference type="PANTHER" id="PTHR12681:SF0">
    <property type="entry name" value="ZINC FINGER CCCH DOMAIN-CONTAINING PROTEIN 15"/>
    <property type="match status" value="1"/>
</dbReference>
<dbReference type="SUPFAM" id="SSF90229">
    <property type="entry name" value="CCCH zinc finger"/>
    <property type="match status" value="1"/>
</dbReference>
<dbReference type="Gene3D" id="4.10.1000.10">
    <property type="entry name" value="Zinc finger, CCCH-type"/>
    <property type="match status" value="1"/>
</dbReference>
<evidence type="ECO:0000259" key="13">
    <source>
        <dbReference type="PROSITE" id="PS50103"/>
    </source>
</evidence>
<evidence type="ECO:0000256" key="7">
    <source>
        <dbReference type="ARBA" id="ARBA00022737"/>
    </source>
</evidence>
<reference evidence="14" key="1">
    <citation type="journal article" date="2023" name="Insect Mol. Biol.">
        <title>Genome sequencing provides insights into the evolution of gene families encoding plant cell wall-degrading enzymes in longhorned beetles.</title>
        <authorList>
            <person name="Shin N.R."/>
            <person name="Okamura Y."/>
            <person name="Kirsch R."/>
            <person name="Pauchet Y."/>
        </authorList>
    </citation>
    <scope>NUCLEOTIDE SEQUENCE</scope>
    <source>
        <strain evidence="14">AMC_N1</strain>
    </source>
</reference>
<keyword evidence="10" id="KW-0175">Coiled coil</keyword>
<feature type="domain" description="C3H1-type" evidence="13">
    <location>
        <begin position="111"/>
        <end position="138"/>
    </location>
</feature>
<evidence type="ECO:0000313" key="15">
    <source>
        <dbReference type="Proteomes" id="UP001162162"/>
    </source>
</evidence>
<evidence type="ECO:0000256" key="6">
    <source>
        <dbReference type="ARBA" id="ARBA00022723"/>
    </source>
</evidence>
<evidence type="ECO:0000256" key="4">
    <source>
        <dbReference type="ARBA" id="ARBA00015073"/>
    </source>
</evidence>
<keyword evidence="6 12" id="KW-0479">Metal-binding</keyword>
<comment type="caution">
    <text evidence="14">The sequence shown here is derived from an EMBL/GenBank/DDBJ whole genome shotgun (WGS) entry which is preliminary data.</text>
</comment>
<keyword evidence="11" id="KW-0539">Nucleus</keyword>
<sequence>MLELIRIIYLHFIKVILICLLKRNQQLLVKKPNKKKKEKVIEDKTFGLKNKKGAKQQKFIQQVEKQVKTGGLHPVKEDAKKLEKEKKLKEQKELAALFKPVQVQKVEKGADPKSIVCAFFKQGQCGKGDKCKFSHDLSVERKAEKRSMYVDMRDDEGETMENWDEDKLKEVIEKKHGKTGKMPTTDIICKHFLDAVEKSKYGWFWQCPTGESCIYRHALPPGFALKKDKKKMEDKANEITLEDLIEKERAALGTKQTKVTLETFLAWKKRKIQEKIEQAKQEEDKKRSDFKSGRQVGLSGREMFSFNPDLANDNDMEEGEQLFDSSAYAPEEDSDVYKEINLDILGQDAQEVDDSGTIAKEDRFKEEQAAEAATSNGITEGATAVPINENLFLEEDLDGLDEELNDLDLEE</sequence>
<evidence type="ECO:0000256" key="5">
    <source>
        <dbReference type="ARBA" id="ARBA00022490"/>
    </source>
</evidence>
<dbReference type="InterPro" id="IPR036855">
    <property type="entry name" value="Znf_CCCH_sf"/>
</dbReference>
<evidence type="ECO:0000256" key="10">
    <source>
        <dbReference type="ARBA" id="ARBA00023054"/>
    </source>
</evidence>
<accession>A0AAV8Z2I5</accession>
<feature type="zinc finger region" description="C3H1-type" evidence="12">
    <location>
        <begin position="111"/>
        <end position="138"/>
    </location>
</feature>
<dbReference type="Gene3D" id="6.20.400.10">
    <property type="match status" value="1"/>
</dbReference>
<dbReference type="InterPro" id="IPR032378">
    <property type="entry name" value="ZC3H15/TMA46_C"/>
</dbReference>
<dbReference type="AlphaFoldDB" id="A0AAV8Z2I5"/>
<dbReference type="Pfam" id="PF00642">
    <property type="entry name" value="zf-CCCH"/>
    <property type="match status" value="1"/>
</dbReference>
<keyword evidence="8 12" id="KW-0863">Zinc-finger</keyword>
<dbReference type="InterPro" id="IPR000571">
    <property type="entry name" value="Znf_CCCH"/>
</dbReference>
<keyword evidence="5" id="KW-0963">Cytoplasm</keyword>
<keyword evidence="15" id="KW-1185">Reference proteome</keyword>
<evidence type="ECO:0000256" key="12">
    <source>
        <dbReference type="PROSITE-ProRule" id="PRU00723"/>
    </source>
</evidence>
<protein>
    <recommendedName>
        <fullName evidence="4">Zinc finger CCCH domain-containing protein 15</fullName>
    </recommendedName>
</protein>
<name>A0AAV8Z2I5_9CUCU</name>
<dbReference type="GO" id="GO:0008270">
    <property type="term" value="F:zinc ion binding"/>
    <property type="evidence" value="ECO:0007669"/>
    <property type="project" value="UniProtKB-KW"/>
</dbReference>
<dbReference type="GO" id="GO:0005634">
    <property type="term" value="C:nucleus"/>
    <property type="evidence" value="ECO:0007669"/>
    <property type="project" value="UniProtKB-SubCell"/>
</dbReference>
<dbReference type="GO" id="GO:0003729">
    <property type="term" value="F:mRNA binding"/>
    <property type="evidence" value="ECO:0007669"/>
    <property type="project" value="TreeGrafter"/>
</dbReference>
<dbReference type="FunFam" id="4.10.1000.10:FF:000050">
    <property type="entry name" value="AGAP008634-PA"/>
    <property type="match status" value="1"/>
</dbReference>
<evidence type="ECO:0000256" key="11">
    <source>
        <dbReference type="ARBA" id="ARBA00023242"/>
    </source>
</evidence>
<organism evidence="14 15">
    <name type="scientific">Aromia moschata</name>
    <dbReference type="NCBI Taxonomy" id="1265417"/>
    <lineage>
        <taxon>Eukaryota</taxon>
        <taxon>Metazoa</taxon>
        <taxon>Ecdysozoa</taxon>
        <taxon>Arthropoda</taxon>
        <taxon>Hexapoda</taxon>
        <taxon>Insecta</taxon>
        <taxon>Pterygota</taxon>
        <taxon>Neoptera</taxon>
        <taxon>Endopterygota</taxon>
        <taxon>Coleoptera</taxon>
        <taxon>Polyphaga</taxon>
        <taxon>Cucujiformia</taxon>
        <taxon>Chrysomeloidea</taxon>
        <taxon>Cerambycidae</taxon>
        <taxon>Cerambycinae</taxon>
        <taxon>Callichromatini</taxon>
        <taxon>Aromia</taxon>
    </lineage>
</organism>
<evidence type="ECO:0000256" key="3">
    <source>
        <dbReference type="ARBA" id="ARBA00010043"/>
    </source>
</evidence>
<evidence type="ECO:0000256" key="8">
    <source>
        <dbReference type="ARBA" id="ARBA00022771"/>
    </source>
</evidence>
<gene>
    <name evidence="14" type="ORF">NQ318_020607</name>
</gene>
<evidence type="ECO:0000313" key="14">
    <source>
        <dbReference type="EMBL" id="KAJ8957567.1"/>
    </source>
</evidence>
<dbReference type="EMBL" id="JAPWTK010000022">
    <property type="protein sequence ID" value="KAJ8957567.1"/>
    <property type="molecule type" value="Genomic_DNA"/>
</dbReference>
<dbReference type="SMART" id="SM00356">
    <property type="entry name" value="ZnF_C3H1"/>
    <property type="match status" value="2"/>
</dbReference>
<proteinExistence type="inferred from homology"/>
<dbReference type="Proteomes" id="UP001162162">
    <property type="component" value="Unassembled WGS sequence"/>
</dbReference>
<evidence type="ECO:0000256" key="2">
    <source>
        <dbReference type="ARBA" id="ARBA00004496"/>
    </source>
</evidence>
<dbReference type="GO" id="GO:0002181">
    <property type="term" value="P:cytoplasmic translation"/>
    <property type="evidence" value="ECO:0007669"/>
    <property type="project" value="TreeGrafter"/>
</dbReference>
<comment type="subcellular location">
    <subcellularLocation>
        <location evidence="2">Cytoplasm</location>
    </subcellularLocation>
    <subcellularLocation>
        <location evidence="1">Nucleus</location>
    </subcellularLocation>
</comment>
<feature type="domain" description="C3H1-type" evidence="13">
    <location>
        <begin position="183"/>
        <end position="220"/>
    </location>
</feature>
<comment type="similarity">
    <text evidence="3">Belongs to the ZC3H15/TMA46 family.</text>
</comment>
<dbReference type="GO" id="GO:0005829">
    <property type="term" value="C:cytosol"/>
    <property type="evidence" value="ECO:0007669"/>
    <property type="project" value="TreeGrafter"/>
</dbReference>
<dbReference type="Pfam" id="PF16543">
    <property type="entry name" value="DFRP_C"/>
    <property type="match status" value="1"/>
</dbReference>